<gene>
    <name evidence="2" type="ORF">PS631_02084</name>
</gene>
<evidence type="ECO:0000313" key="3">
    <source>
        <dbReference type="Proteomes" id="UP000399692"/>
    </source>
</evidence>
<dbReference type="EMBL" id="CABVHF010000005">
    <property type="protein sequence ID" value="VVM76253.1"/>
    <property type="molecule type" value="Genomic_DNA"/>
</dbReference>
<name>A0A5E6SC92_PSEFL</name>
<sequence length="212" mass="23339">MLYRRFPGCRKRRSAHTTSHGRCQGAQRVANHPRVGDVRHQPVAQPAVVATTRPVAAVLWACGIGINLAGLVHSVRRRNQPSAVDAYVASVRTLSARRPLQWGGGRTRCYTVRGLCISTLHVSLIIRVLPRAESATGCIFRHLHKGSWRHSCPRQVFPKHSPGAGGSDDGGAETRRKKPVKQVNYRTYDFFRSSLPGASGASRYFDKLAKAP</sequence>
<feature type="region of interest" description="Disordered" evidence="1">
    <location>
        <begin position="154"/>
        <end position="180"/>
    </location>
</feature>
<evidence type="ECO:0000313" key="2">
    <source>
        <dbReference type="EMBL" id="VVM76253.1"/>
    </source>
</evidence>
<protein>
    <submittedName>
        <fullName evidence="2">Uncharacterized protein</fullName>
    </submittedName>
</protein>
<accession>A0A5E6SC92</accession>
<organism evidence="2 3">
    <name type="scientific">Pseudomonas fluorescens</name>
    <dbReference type="NCBI Taxonomy" id="294"/>
    <lineage>
        <taxon>Bacteria</taxon>
        <taxon>Pseudomonadati</taxon>
        <taxon>Pseudomonadota</taxon>
        <taxon>Gammaproteobacteria</taxon>
        <taxon>Pseudomonadales</taxon>
        <taxon>Pseudomonadaceae</taxon>
        <taxon>Pseudomonas</taxon>
    </lineage>
</organism>
<evidence type="ECO:0000256" key="1">
    <source>
        <dbReference type="SAM" id="MobiDB-lite"/>
    </source>
</evidence>
<dbReference type="Proteomes" id="UP000399692">
    <property type="component" value="Unassembled WGS sequence"/>
</dbReference>
<proteinExistence type="predicted"/>
<dbReference type="AlphaFoldDB" id="A0A5E6SC92"/>
<reference evidence="2 3" key="1">
    <citation type="submission" date="2019-09" db="EMBL/GenBank/DDBJ databases">
        <authorList>
            <person name="Chandra G."/>
            <person name="Truman W A."/>
        </authorList>
    </citation>
    <scope>NUCLEOTIDE SEQUENCE [LARGE SCALE GENOMIC DNA]</scope>
    <source>
        <strain evidence="2">PS631</strain>
    </source>
</reference>